<keyword evidence="2" id="KW-1133">Transmembrane helix</keyword>
<keyword evidence="2" id="KW-0472">Membrane</keyword>
<organism evidence="3 4">
    <name type="scientific">Pegethrix bostrychoides GSE-TBD4-15B</name>
    <dbReference type="NCBI Taxonomy" id="2839662"/>
    <lineage>
        <taxon>Bacteria</taxon>
        <taxon>Bacillati</taxon>
        <taxon>Cyanobacteriota</taxon>
        <taxon>Cyanophyceae</taxon>
        <taxon>Oculatellales</taxon>
        <taxon>Oculatellaceae</taxon>
        <taxon>Pegethrix</taxon>
    </lineage>
</organism>
<feature type="region of interest" description="Disordered" evidence="1">
    <location>
        <begin position="582"/>
        <end position="623"/>
    </location>
</feature>
<sequence length="623" mass="68774">MKPANRTDFWLLCLWIALGLGLRFVNLAAKPLWADEFSTIVFSLGNSFLTVPLDQVIAAETLLAPLKPNHSAGLAQVVERLVQESNHPPLYFLLNHLWLKLVSPLDGLVSAWNLRSLSALIGAISIPLSYWLGWLGFRSRVAAQISAALMAVSPFGIYLAQEGRHYTLAICWILLSLCCLMAAARQLRDRMSLPLGLCLGWIVINGLGIATHYFVALTLGAEAVVLLGLGLVQSWREGGIWHPSSHWRRIWLVAAGTAATGLVWLPLLQDIQGSELTRWIYSPSRSGLAWLEPIAQALAGWATLLYLLPIQADSQLIRWLSGGALVLLLLWTLPKLYRGLRVQMLNRDARLGVMALSLFVCCTALLFFGITYSLDADLTSAFRYNFVFFPGAIALIGGSLASSWDVALQIARSPADRVSPVLLALLRVSSRRVVVAIWLLSLAGAATVLSDLGYQKTHRPDQVVAAIAQQSQAPALIAIPHQTHGQTGRLMGLALGLEQLPDLPESQFLLAHGAQDQDAVVTTLRRNLNLLQRPLDLWLINFQTVPEQPLEDVLNQQHCQAEGKSRSVDGYRYRLYRCIRDRSKPPTRDAGRSDLSDSREPDSREPDLREPADNQETEPSAFE</sequence>
<feature type="transmembrane region" description="Helical" evidence="2">
    <location>
        <begin position="249"/>
        <end position="268"/>
    </location>
</feature>
<protein>
    <submittedName>
        <fullName evidence="3">Glycosyltransferase family 39 protein</fullName>
        <ecNumber evidence="3">2.4.-.-</ecNumber>
    </submittedName>
</protein>
<keyword evidence="2" id="KW-0812">Transmembrane</keyword>
<name>A0A951U3I0_9CYAN</name>
<feature type="transmembrane region" description="Helical" evidence="2">
    <location>
        <begin position="433"/>
        <end position="454"/>
    </location>
</feature>
<keyword evidence="3" id="KW-0328">Glycosyltransferase</keyword>
<reference evidence="3" key="2">
    <citation type="journal article" date="2022" name="Microbiol. Resour. Announc.">
        <title>Metagenome Sequencing to Explore Phylogenomics of Terrestrial Cyanobacteria.</title>
        <authorList>
            <person name="Ward R.D."/>
            <person name="Stajich J.E."/>
            <person name="Johansen J.R."/>
            <person name="Huntemann M."/>
            <person name="Clum A."/>
            <person name="Foster B."/>
            <person name="Foster B."/>
            <person name="Roux S."/>
            <person name="Palaniappan K."/>
            <person name="Varghese N."/>
            <person name="Mukherjee S."/>
            <person name="Reddy T.B.K."/>
            <person name="Daum C."/>
            <person name="Copeland A."/>
            <person name="Chen I.A."/>
            <person name="Ivanova N.N."/>
            <person name="Kyrpides N.C."/>
            <person name="Shapiro N."/>
            <person name="Eloe-Fadrosh E.A."/>
            <person name="Pietrasiak N."/>
        </authorList>
    </citation>
    <scope>NUCLEOTIDE SEQUENCE</scope>
    <source>
        <strain evidence="3">GSE-TBD4-15B</strain>
    </source>
</reference>
<feature type="transmembrane region" description="Helical" evidence="2">
    <location>
        <begin position="289"/>
        <end position="310"/>
    </location>
</feature>
<evidence type="ECO:0000256" key="2">
    <source>
        <dbReference type="SAM" id="Phobius"/>
    </source>
</evidence>
<accession>A0A951U3I0</accession>
<evidence type="ECO:0000256" key="1">
    <source>
        <dbReference type="SAM" id="MobiDB-lite"/>
    </source>
</evidence>
<feature type="compositionally biased region" description="Basic and acidic residues" evidence="1">
    <location>
        <begin position="582"/>
        <end position="612"/>
    </location>
</feature>
<feature type="transmembrane region" description="Helical" evidence="2">
    <location>
        <begin position="353"/>
        <end position="374"/>
    </location>
</feature>
<gene>
    <name evidence="3" type="ORF">KME07_04095</name>
</gene>
<dbReference type="GO" id="GO:0016757">
    <property type="term" value="F:glycosyltransferase activity"/>
    <property type="evidence" value="ECO:0007669"/>
    <property type="project" value="UniProtKB-KW"/>
</dbReference>
<evidence type="ECO:0000313" key="4">
    <source>
        <dbReference type="Proteomes" id="UP000707356"/>
    </source>
</evidence>
<feature type="transmembrane region" description="Helical" evidence="2">
    <location>
        <begin position="386"/>
        <end position="407"/>
    </location>
</feature>
<feature type="transmembrane region" description="Helical" evidence="2">
    <location>
        <begin position="114"/>
        <end position="134"/>
    </location>
</feature>
<feature type="transmembrane region" description="Helical" evidence="2">
    <location>
        <begin position="166"/>
        <end position="184"/>
    </location>
</feature>
<comment type="caution">
    <text evidence="3">The sequence shown here is derived from an EMBL/GenBank/DDBJ whole genome shotgun (WGS) entry which is preliminary data.</text>
</comment>
<dbReference type="Proteomes" id="UP000707356">
    <property type="component" value="Unassembled WGS sequence"/>
</dbReference>
<dbReference type="EMBL" id="JAHHHV010000016">
    <property type="protein sequence ID" value="MBW4464610.1"/>
    <property type="molecule type" value="Genomic_DNA"/>
</dbReference>
<dbReference type="AlphaFoldDB" id="A0A951U3I0"/>
<keyword evidence="3" id="KW-0808">Transferase</keyword>
<feature type="transmembrane region" description="Helical" evidence="2">
    <location>
        <begin position="316"/>
        <end position="333"/>
    </location>
</feature>
<evidence type="ECO:0000313" key="3">
    <source>
        <dbReference type="EMBL" id="MBW4464610.1"/>
    </source>
</evidence>
<dbReference type="EC" id="2.4.-.-" evidence="3"/>
<proteinExistence type="predicted"/>
<reference evidence="3" key="1">
    <citation type="submission" date="2021-05" db="EMBL/GenBank/DDBJ databases">
        <authorList>
            <person name="Pietrasiak N."/>
            <person name="Ward R."/>
            <person name="Stajich J.E."/>
            <person name="Kurbessoian T."/>
        </authorList>
    </citation>
    <scope>NUCLEOTIDE SEQUENCE</scope>
    <source>
        <strain evidence="3">GSE-TBD4-15B</strain>
    </source>
</reference>
<feature type="transmembrane region" description="Helical" evidence="2">
    <location>
        <begin position="196"/>
        <end position="229"/>
    </location>
</feature>
<feature type="transmembrane region" description="Helical" evidence="2">
    <location>
        <begin position="141"/>
        <end position="160"/>
    </location>
</feature>